<reference evidence="1 2" key="1">
    <citation type="submission" date="2015-09" db="EMBL/GenBank/DDBJ databases">
        <authorList>
            <consortium name="Pathogen Informatics"/>
        </authorList>
    </citation>
    <scope>NUCLEOTIDE SEQUENCE [LARGE SCALE GENOMIC DNA]</scope>
    <source>
        <strain evidence="1 2">2789STDY5608791</strain>
    </source>
</reference>
<name>A0A174EB23_BACUN</name>
<protein>
    <submittedName>
        <fullName evidence="1">Glycosyltransferase</fullName>
    </submittedName>
</protein>
<proteinExistence type="predicted"/>
<evidence type="ECO:0000313" key="1">
    <source>
        <dbReference type="EMBL" id="CUO33485.1"/>
    </source>
</evidence>
<evidence type="ECO:0000313" key="2">
    <source>
        <dbReference type="Proteomes" id="UP000095419"/>
    </source>
</evidence>
<dbReference type="AlphaFoldDB" id="A0A174EB23"/>
<gene>
    <name evidence="1" type="ORF">ERS417307_01437</name>
</gene>
<dbReference type="GO" id="GO:0016740">
    <property type="term" value="F:transferase activity"/>
    <property type="evidence" value="ECO:0007669"/>
    <property type="project" value="UniProtKB-KW"/>
</dbReference>
<organism evidence="1 2">
    <name type="scientific">Bacteroides uniformis</name>
    <dbReference type="NCBI Taxonomy" id="820"/>
    <lineage>
        <taxon>Bacteria</taxon>
        <taxon>Pseudomonadati</taxon>
        <taxon>Bacteroidota</taxon>
        <taxon>Bacteroidia</taxon>
        <taxon>Bacteroidales</taxon>
        <taxon>Bacteroidaceae</taxon>
        <taxon>Bacteroides</taxon>
    </lineage>
</organism>
<sequence length="82" mass="9246">MCRVDDTLSFHQLDDVKFLRYMAGCKAYATTAGFESVCEAMYPALYREGRKRGNLFRGFLFLPSFLSGDLNAHVHCIGSQCP</sequence>
<dbReference type="EMBL" id="CYZF01000004">
    <property type="protein sequence ID" value="CUO33485.1"/>
    <property type="molecule type" value="Genomic_DNA"/>
</dbReference>
<keyword evidence="1" id="KW-0808">Transferase</keyword>
<dbReference type="Proteomes" id="UP000095419">
    <property type="component" value="Unassembled WGS sequence"/>
</dbReference>
<accession>A0A174EB23</accession>